<feature type="compositionally biased region" description="Polar residues" evidence="1">
    <location>
        <begin position="20"/>
        <end position="35"/>
    </location>
</feature>
<feature type="transmembrane region" description="Helical" evidence="2">
    <location>
        <begin position="112"/>
        <end position="130"/>
    </location>
</feature>
<evidence type="ECO:0000256" key="2">
    <source>
        <dbReference type="SAM" id="Phobius"/>
    </source>
</evidence>
<dbReference type="Pfam" id="PF12811">
    <property type="entry name" value="BaxI_1"/>
    <property type="match status" value="1"/>
</dbReference>
<dbReference type="PANTHER" id="PTHR41282">
    <property type="entry name" value="CONSERVED TRANSMEMBRANE PROTEIN-RELATED"/>
    <property type="match status" value="1"/>
</dbReference>
<keyword evidence="2" id="KW-0812">Transmembrane</keyword>
<dbReference type="Proteomes" id="UP001519362">
    <property type="component" value="Unassembled WGS sequence"/>
</dbReference>
<sequence length="304" mass="32499">MAATGFNNPYFTQDRPRGQQGYQTPLNPNQAMGARQASQMPNLADKARMEGMYAAPDAGTPQTGRMTYEDTIVKTVILFGIMLITSVLAWIWTLGGTISPTQVTAAPTMLPALVGAIGTIVISLVIAFGFRRKMAPRGLIFAYAVVEGLFVGGISAFFEFVMPGIVMQAALATIAVIGVTLALFSSGKIRASAKMTKIVMIAMLGYLVFSLLNVGLMLFGVLPGDMAFGLRSMTVMGIPLGLIIGIVVVLMGAYMLVMDFDAIQRGVRNGAPAQLAWMAAYGIMATVVFIYIEILRMLAIMRGD</sequence>
<feature type="transmembrane region" description="Helical" evidence="2">
    <location>
        <begin position="234"/>
        <end position="257"/>
    </location>
</feature>
<gene>
    <name evidence="3" type="ORF">JOF34_002006</name>
</gene>
<feature type="transmembrane region" description="Helical" evidence="2">
    <location>
        <begin position="139"/>
        <end position="158"/>
    </location>
</feature>
<evidence type="ECO:0000313" key="3">
    <source>
        <dbReference type="EMBL" id="MBP2437420.1"/>
    </source>
</evidence>
<evidence type="ECO:0000256" key="1">
    <source>
        <dbReference type="SAM" id="MobiDB-lite"/>
    </source>
</evidence>
<feature type="transmembrane region" description="Helical" evidence="2">
    <location>
        <begin position="164"/>
        <end position="186"/>
    </location>
</feature>
<name>A0ABS4ZJG2_9MICO</name>
<evidence type="ECO:0000313" key="4">
    <source>
        <dbReference type="Proteomes" id="UP001519362"/>
    </source>
</evidence>
<protein>
    <submittedName>
        <fullName evidence="3">YccA/Bax inhibitor family protein</fullName>
    </submittedName>
</protein>
<feature type="compositionally biased region" description="Polar residues" evidence="1">
    <location>
        <begin position="1"/>
        <end position="11"/>
    </location>
</feature>
<keyword evidence="4" id="KW-1185">Reference proteome</keyword>
<feature type="transmembrane region" description="Helical" evidence="2">
    <location>
        <begin position="198"/>
        <end position="222"/>
    </location>
</feature>
<dbReference type="PANTHER" id="PTHR41282:SF1">
    <property type="entry name" value="CONSERVED TRANSMEMBRANE PROTEIN-RELATED"/>
    <property type="match status" value="1"/>
</dbReference>
<dbReference type="RefSeq" id="WP_165134022.1">
    <property type="nucleotide sequence ID" value="NZ_CP049253.1"/>
</dbReference>
<accession>A0ABS4ZJG2</accession>
<organism evidence="3 4">
    <name type="scientific">Microbacterium amylolyticum</name>
    <dbReference type="NCBI Taxonomy" id="936337"/>
    <lineage>
        <taxon>Bacteria</taxon>
        <taxon>Bacillati</taxon>
        <taxon>Actinomycetota</taxon>
        <taxon>Actinomycetes</taxon>
        <taxon>Micrococcales</taxon>
        <taxon>Microbacteriaceae</taxon>
        <taxon>Microbacterium</taxon>
    </lineage>
</organism>
<keyword evidence="2" id="KW-1133">Transmembrane helix</keyword>
<keyword evidence="2" id="KW-0472">Membrane</keyword>
<proteinExistence type="predicted"/>
<feature type="region of interest" description="Disordered" evidence="1">
    <location>
        <begin position="1"/>
        <end position="35"/>
    </location>
</feature>
<feature type="transmembrane region" description="Helical" evidence="2">
    <location>
        <begin position="278"/>
        <end position="301"/>
    </location>
</feature>
<reference evidence="3 4" key="1">
    <citation type="submission" date="2021-03" db="EMBL/GenBank/DDBJ databases">
        <title>Sequencing the genomes of 1000 actinobacteria strains.</title>
        <authorList>
            <person name="Klenk H.-P."/>
        </authorList>
    </citation>
    <scope>NUCLEOTIDE SEQUENCE [LARGE SCALE GENOMIC DNA]</scope>
    <source>
        <strain evidence="3 4">DSM 24221</strain>
    </source>
</reference>
<dbReference type="InterPro" id="IPR010539">
    <property type="entry name" value="BaxI_1-like"/>
</dbReference>
<comment type="caution">
    <text evidence="3">The sequence shown here is derived from an EMBL/GenBank/DDBJ whole genome shotgun (WGS) entry which is preliminary data.</text>
</comment>
<feature type="transmembrane region" description="Helical" evidence="2">
    <location>
        <begin position="72"/>
        <end position="92"/>
    </location>
</feature>
<dbReference type="EMBL" id="JAGIOL010000001">
    <property type="protein sequence ID" value="MBP2437420.1"/>
    <property type="molecule type" value="Genomic_DNA"/>
</dbReference>